<evidence type="ECO:0000259" key="1">
    <source>
        <dbReference type="Pfam" id="PF24626"/>
    </source>
</evidence>
<organism evidence="2 3">
    <name type="scientific">Ananas comosus</name>
    <name type="common">Pineapple</name>
    <name type="synonym">Ananas ananas</name>
    <dbReference type="NCBI Taxonomy" id="4615"/>
    <lineage>
        <taxon>Eukaryota</taxon>
        <taxon>Viridiplantae</taxon>
        <taxon>Streptophyta</taxon>
        <taxon>Embryophyta</taxon>
        <taxon>Tracheophyta</taxon>
        <taxon>Spermatophyta</taxon>
        <taxon>Magnoliopsida</taxon>
        <taxon>Liliopsida</taxon>
        <taxon>Poales</taxon>
        <taxon>Bromeliaceae</taxon>
        <taxon>Bromelioideae</taxon>
        <taxon>Ananas</taxon>
    </lineage>
</organism>
<feature type="domain" description="Tf2-1-like SH3-like" evidence="1">
    <location>
        <begin position="5"/>
        <end position="56"/>
    </location>
</feature>
<evidence type="ECO:0000313" key="2">
    <source>
        <dbReference type="Proteomes" id="UP000515123"/>
    </source>
</evidence>
<dbReference type="OrthoDB" id="1931063at2759"/>
<accession>A0A6P5EGS4</accession>
<dbReference type="AlphaFoldDB" id="A0A6P5EGS4"/>
<dbReference type="PANTHER" id="PTHR46148:SF60">
    <property type="entry name" value="CHROMO DOMAIN-CONTAINING PROTEIN"/>
    <property type="match status" value="1"/>
</dbReference>
<dbReference type="PANTHER" id="PTHR46148">
    <property type="entry name" value="CHROMO DOMAIN-CONTAINING PROTEIN"/>
    <property type="match status" value="1"/>
</dbReference>
<dbReference type="Proteomes" id="UP000515123">
    <property type="component" value="Unplaced"/>
</dbReference>
<evidence type="ECO:0000313" key="3">
    <source>
        <dbReference type="RefSeq" id="XP_020082654.1"/>
    </source>
</evidence>
<gene>
    <name evidence="3" type="primary">LOC109706293</name>
</gene>
<dbReference type="InterPro" id="IPR056924">
    <property type="entry name" value="SH3_Tf2-1"/>
</dbReference>
<reference evidence="3" key="2">
    <citation type="submission" date="2025-08" db="UniProtKB">
        <authorList>
            <consortium name="RefSeq"/>
        </authorList>
    </citation>
    <scope>IDENTIFICATION</scope>
    <source>
        <tissue evidence="3">Leaf</tissue>
    </source>
</reference>
<protein>
    <submittedName>
        <fullName evidence="3">Uncharacterized protein LOC109706293</fullName>
    </submittedName>
</protein>
<sequence>MRGVKRFGVRKKLSPRFVGPFEILERVGVVAYRVALPPRLAGVYDVFHVSNLRKYVYDPEHVLSYIPTELQMDMTYEEFPAYIVDREVRKLRSREIPYVKIYWSEHGDREETWELEDMMKERYPHLFEELR</sequence>
<dbReference type="Pfam" id="PF24626">
    <property type="entry name" value="SH3_Tf2-1"/>
    <property type="match status" value="1"/>
</dbReference>
<dbReference type="RefSeq" id="XP_020082654.1">
    <property type="nucleotide sequence ID" value="XM_020227065.1"/>
</dbReference>
<keyword evidence="2" id="KW-1185">Reference proteome</keyword>
<name>A0A6P5EGS4_ANACO</name>
<proteinExistence type="predicted"/>
<reference evidence="2" key="1">
    <citation type="journal article" date="2015" name="Nat. Genet.">
        <title>The pineapple genome and the evolution of CAM photosynthesis.</title>
        <authorList>
            <person name="Ming R."/>
            <person name="VanBuren R."/>
            <person name="Wai C.M."/>
            <person name="Tang H."/>
            <person name="Schatz M.C."/>
            <person name="Bowers J.E."/>
            <person name="Lyons E."/>
            <person name="Wang M.L."/>
            <person name="Chen J."/>
            <person name="Biggers E."/>
            <person name="Zhang J."/>
            <person name="Huang L."/>
            <person name="Zhang L."/>
            <person name="Miao W."/>
            <person name="Zhang J."/>
            <person name="Ye Z."/>
            <person name="Miao C."/>
            <person name="Lin Z."/>
            <person name="Wang H."/>
            <person name="Zhou H."/>
            <person name="Yim W.C."/>
            <person name="Priest H.D."/>
            <person name="Zheng C."/>
            <person name="Woodhouse M."/>
            <person name="Edger P.P."/>
            <person name="Guyot R."/>
            <person name="Guo H.B."/>
            <person name="Guo H."/>
            <person name="Zheng G."/>
            <person name="Singh R."/>
            <person name="Sharma A."/>
            <person name="Min X."/>
            <person name="Zheng Y."/>
            <person name="Lee H."/>
            <person name="Gurtowski J."/>
            <person name="Sedlazeck F.J."/>
            <person name="Harkess A."/>
            <person name="McKain M.R."/>
            <person name="Liao Z."/>
            <person name="Fang J."/>
            <person name="Liu J."/>
            <person name="Zhang X."/>
            <person name="Zhang Q."/>
            <person name="Hu W."/>
            <person name="Qin Y."/>
            <person name="Wang K."/>
            <person name="Chen L.Y."/>
            <person name="Shirley N."/>
            <person name="Lin Y.R."/>
            <person name="Liu L.Y."/>
            <person name="Hernandez A.G."/>
            <person name="Wright C.L."/>
            <person name="Bulone V."/>
            <person name="Tuskan G.A."/>
            <person name="Heath K."/>
            <person name="Zee F."/>
            <person name="Moore P.H."/>
            <person name="Sunkar R."/>
            <person name="Leebens-Mack J.H."/>
            <person name="Mockler T."/>
            <person name="Bennetzen J.L."/>
            <person name="Freeling M."/>
            <person name="Sankoff D."/>
            <person name="Paterson A.H."/>
            <person name="Zhu X."/>
            <person name="Yang X."/>
            <person name="Smith J.A."/>
            <person name="Cushman J.C."/>
            <person name="Paull R.E."/>
            <person name="Yu Q."/>
        </authorList>
    </citation>
    <scope>NUCLEOTIDE SEQUENCE [LARGE SCALE GENOMIC DNA]</scope>
    <source>
        <strain evidence="2">cv. F153</strain>
    </source>
</reference>
<dbReference type="GeneID" id="109706293"/>